<keyword evidence="3 9" id="KW-0645">Protease</keyword>
<dbReference type="RefSeq" id="WP_092360591.1">
    <property type="nucleotide sequence ID" value="NZ_CAKXUV010000132.1"/>
</dbReference>
<dbReference type="EC" id="3.4.23.36" evidence="9"/>
<evidence type="ECO:0000256" key="1">
    <source>
        <dbReference type="ARBA" id="ARBA00006139"/>
    </source>
</evidence>
<accession>A0A1I0B4R8</accession>
<evidence type="ECO:0000256" key="4">
    <source>
        <dbReference type="ARBA" id="ARBA00022692"/>
    </source>
</evidence>
<comment type="function">
    <text evidence="9 10">This protein specifically catalyzes the removal of signal peptides from prolipoproteins.</text>
</comment>
<dbReference type="HAMAP" id="MF_00161">
    <property type="entry name" value="LspA"/>
    <property type="match status" value="1"/>
</dbReference>
<evidence type="ECO:0000313" key="12">
    <source>
        <dbReference type="EMBL" id="SET01687.1"/>
    </source>
</evidence>
<dbReference type="PANTHER" id="PTHR33695:SF1">
    <property type="entry name" value="LIPOPROTEIN SIGNAL PEPTIDASE"/>
    <property type="match status" value="1"/>
</dbReference>
<evidence type="ECO:0000256" key="3">
    <source>
        <dbReference type="ARBA" id="ARBA00022670"/>
    </source>
</evidence>
<dbReference type="GO" id="GO:0004190">
    <property type="term" value="F:aspartic-type endopeptidase activity"/>
    <property type="evidence" value="ECO:0007669"/>
    <property type="project" value="UniProtKB-UniRule"/>
</dbReference>
<evidence type="ECO:0000256" key="11">
    <source>
        <dbReference type="RuleBase" id="RU004181"/>
    </source>
</evidence>
<comment type="subcellular location">
    <subcellularLocation>
        <location evidence="9">Cell membrane</location>
        <topology evidence="9">Multi-pass membrane protein</topology>
    </subcellularLocation>
</comment>
<proteinExistence type="inferred from homology"/>
<keyword evidence="4 9" id="KW-0812">Transmembrane</keyword>
<comment type="caution">
    <text evidence="9">Lacks conserved residue(s) required for the propagation of feature annotation.</text>
</comment>
<feature type="transmembrane region" description="Helical" evidence="9">
    <location>
        <begin position="91"/>
        <end position="111"/>
    </location>
</feature>
<dbReference type="PRINTS" id="PR00781">
    <property type="entry name" value="LIPOSIGPTASE"/>
</dbReference>
<dbReference type="InterPro" id="IPR001872">
    <property type="entry name" value="Peptidase_A8"/>
</dbReference>
<dbReference type="PROSITE" id="PS00855">
    <property type="entry name" value="SPASE_II"/>
    <property type="match status" value="1"/>
</dbReference>
<dbReference type="STRING" id="460384.SAMN05216313_101348"/>
<dbReference type="Pfam" id="PF01252">
    <property type="entry name" value="Peptidase_A8"/>
    <property type="match status" value="1"/>
</dbReference>
<dbReference type="GeneID" id="93280043"/>
<dbReference type="GO" id="GO:0006508">
    <property type="term" value="P:proteolysis"/>
    <property type="evidence" value="ECO:0007669"/>
    <property type="project" value="UniProtKB-KW"/>
</dbReference>
<feature type="transmembrane region" description="Helical" evidence="9">
    <location>
        <begin position="66"/>
        <end position="84"/>
    </location>
</feature>
<evidence type="ECO:0000256" key="8">
    <source>
        <dbReference type="ARBA" id="ARBA00023136"/>
    </source>
</evidence>
<dbReference type="AlphaFoldDB" id="A0A1I0B4R8"/>
<organism evidence="12 13">
    <name type="scientific">Enterocloster lavalensis</name>
    <dbReference type="NCBI Taxonomy" id="460384"/>
    <lineage>
        <taxon>Bacteria</taxon>
        <taxon>Bacillati</taxon>
        <taxon>Bacillota</taxon>
        <taxon>Clostridia</taxon>
        <taxon>Lachnospirales</taxon>
        <taxon>Lachnospiraceae</taxon>
        <taxon>Enterocloster</taxon>
    </lineage>
</organism>
<reference evidence="13" key="1">
    <citation type="submission" date="2016-10" db="EMBL/GenBank/DDBJ databases">
        <authorList>
            <person name="Varghese N."/>
            <person name="Submissions S."/>
        </authorList>
    </citation>
    <scope>NUCLEOTIDE SEQUENCE [LARGE SCALE GENOMIC DNA]</scope>
    <source>
        <strain evidence="13">NLAE-zl-G277</strain>
    </source>
</reference>
<dbReference type="NCBIfam" id="TIGR00077">
    <property type="entry name" value="lspA"/>
    <property type="match status" value="1"/>
</dbReference>
<evidence type="ECO:0000256" key="10">
    <source>
        <dbReference type="RuleBase" id="RU000594"/>
    </source>
</evidence>
<evidence type="ECO:0000256" key="6">
    <source>
        <dbReference type="ARBA" id="ARBA00022801"/>
    </source>
</evidence>
<feature type="active site" evidence="9">
    <location>
        <position position="137"/>
    </location>
</feature>
<dbReference type="EMBL" id="FOIM01000001">
    <property type="protein sequence ID" value="SET01687.1"/>
    <property type="molecule type" value="Genomic_DNA"/>
</dbReference>
<feature type="active site" evidence="9">
    <location>
        <position position="121"/>
    </location>
</feature>
<comment type="catalytic activity">
    <reaction evidence="9 10">
        <text>Release of signal peptides from bacterial membrane prolipoproteins. Hydrolyzes -Xaa-Yaa-Zaa-|-(S,diacylglyceryl)Cys-, in which Xaa is hydrophobic (preferably Leu), and Yaa (Ala or Ser) and Zaa (Gly or Ala) have small, neutral side chains.</text>
        <dbReference type="EC" id="3.4.23.36"/>
    </reaction>
</comment>
<name>A0A1I0B4R8_9FIRM</name>
<dbReference type="GO" id="GO:0005886">
    <property type="term" value="C:plasma membrane"/>
    <property type="evidence" value="ECO:0007669"/>
    <property type="project" value="UniProtKB-SubCell"/>
</dbReference>
<keyword evidence="2 9" id="KW-1003">Cell membrane</keyword>
<dbReference type="UniPathway" id="UPA00665"/>
<evidence type="ECO:0000256" key="2">
    <source>
        <dbReference type="ARBA" id="ARBA00022475"/>
    </source>
</evidence>
<keyword evidence="6 9" id="KW-0378">Hydrolase</keyword>
<evidence type="ECO:0000256" key="5">
    <source>
        <dbReference type="ARBA" id="ARBA00022750"/>
    </source>
</evidence>
<gene>
    <name evidence="9" type="primary">lspA</name>
    <name evidence="12" type="ORF">SAMN05216313_101348</name>
</gene>
<protein>
    <recommendedName>
        <fullName evidence="9">Lipoprotein signal peptidase</fullName>
        <ecNumber evidence="9">3.4.23.36</ecNumber>
    </recommendedName>
    <alternativeName>
        <fullName evidence="9">Prolipoprotein signal peptidase</fullName>
    </alternativeName>
    <alternativeName>
        <fullName evidence="9">Signal peptidase II</fullName>
        <shortName evidence="9">SPase II</shortName>
    </alternativeName>
</protein>
<evidence type="ECO:0000313" key="13">
    <source>
        <dbReference type="Proteomes" id="UP000198508"/>
    </source>
</evidence>
<evidence type="ECO:0000256" key="7">
    <source>
        <dbReference type="ARBA" id="ARBA00022989"/>
    </source>
</evidence>
<comment type="similarity">
    <text evidence="1 9 11">Belongs to the peptidase A8 family.</text>
</comment>
<dbReference type="PANTHER" id="PTHR33695">
    <property type="entry name" value="LIPOPROTEIN SIGNAL PEPTIDASE"/>
    <property type="match status" value="1"/>
</dbReference>
<keyword evidence="7 9" id="KW-1133">Transmembrane helix</keyword>
<dbReference type="Proteomes" id="UP000198508">
    <property type="component" value="Unassembled WGS sequence"/>
</dbReference>
<feature type="transmembrane region" description="Helical" evidence="9">
    <location>
        <begin position="131"/>
        <end position="155"/>
    </location>
</feature>
<evidence type="ECO:0000256" key="9">
    <source>
        <dbReference type="HAMAP-Rule" id="MF_00161"/>
    </source>
</evidence>
<keyword evidence="8 9" id="KW-0472">Membrane</keyword>
<keyword evidence="13" id="KW-1185">Reference proteome</keyword>
<comment type="pathway">
    <text evidence="9">Protein modification; lipoprotein biosynthesis (signal peptide cleavage).</text>
</comment>
<sequence>MKQKRSFFTSFLIGFVILVGLDQWTKGLAVKHLMHQPPFVIWDGVFELLYSENRGAAFGMMQGKQFFFFLIALVVLAAVVYLLWKMPVTERYMPMAVCLMMVSAGAVGNMIDRIGQGYVVDFLYFKLINFPIFNVADCYVTISAFLLILLVFFYYREEEMACFSLRKKEEKSE</sequence>
<keyword evidence="5 9" id="KW-0064">Aspartyl protease</keyword>